<dbReference type="EMBL" id="CP147247">
    <property type="protein sequence ID" value="WYJ90174.1"/>
    <property type="molecule type" value="Genomic_DNA"/>
</dbReference>
<evidence type="ECO:0000313" key="2">
    <source>
        <dbReference type="EMBL" id="WYJ90174.1"/>
    </source>
</evidence>
<gene>
    <name evidence="2" type="ORF">A5888_001902</name>
    <name evidence="1" type="ORF">A5888_002913</name>
</gene>
<dbReference type="AlphaFoldDB" id="A0A242K359"/>
<proteinExistence type="predicted"/>
<dbReference type="RefSeq" id="WP_086349932.1">
    <property type="nucleotide sequence ID" value="NZ_CP147247.1"/>
</dbReference>
<dbReference type="OrthoDB" id="2225057at2"/>
<dbReference type="Proteomes" id="UP000195141">
    <property type="component" value="Chromosome"/>
</dbReference>
<name>A0A242K359_9ENTE</name>
<evidence type="ECO:0000313" key="1">
    <source>
        <dbReference type="EMBL" id="OTP13435.1"/>
    </source>
</evidence>
<dbReference type="EMBL" id="NGMM01000005">
    <property type="protein sequence ID" value="OTP13435.1"/>
    <property type="molecule type" value="Genomic_DNA"/>
</dbReference>
<keyword evidence="3" id="KW-1185">Reference proteome</keyword>
<reference evidence="2" key="3">
    <citation type="submission" date="2024-03" db="EMBL/GenBank/DDBJ databases">
        <title>The Genome Sequence of Enterococcus sp. DIV0242b.</title>
        <authorList>
            <consortium name="The Broad Institute Genomics Platform"/>
            <consortium name="The Broad Institute Microbial Omics Core"/>
            <consortium name="The Broad Institute Genomic Center for Infectious Diseases"/>
            <person name="Earl A."/>
            <person name="Manson A."/>
            <person name="Gilmore M."/>
            <person name="Schwartman J."/>
            <person name="Shea T."/>
            <person name="Abouelleil A."/>
            <person name="Cao P."/>
            <person name="Chapman S."/>
            <person name="Cusick C."/>
            <person name="Young S."/>
            <person name="Neafsey D."/>
            <person name="Nusbaum C."/>
            <person name="Birren B."/>
        </authorList>
    </citation>
    <scope>NUCLEOTIDE SEQUENCE</scope>
    <source>
        <strain evidence="2">9E7_DIV0242</strain>
    </source>
</reference>
<reference evidence="1" key="1">
    <citation type="submission" date="2017-05" db="EMBL/GenBank/DDBJ databases">
        <title>The Genome Sequence of Enterococcus sp. 9E7_DIV0242.</title>
        <authorList>
            <consortium name="The Broad Institute Genomics Platform"/>
            <consortium name="The Broad Institute Genomic Center for Infectious Diseases"/>
            <person name="Earl A."/>
            <person name="Manson A."/>
            <person name="Schwartman J."/>
            <person name="Gilmore M."/>
            <person name="Abouelleil A."/>
            <person name="Cao P."/>
            <person name="Chapman S."/>
            <person name="Cusick C."/>
            <person name="Shea T."/>
            <person name="Young S."/>
            <person name="Neafsey D."/>
            <person name="Nusbaum C."/>
            <person name="Birren B."/>
        </authorList>
    </citation>
    <scope>NUCLEOTIDE SEQUENCE [LARGE SCALE GENOMIC DNA]</scope>
    <source>
        <strain evidence="1">9E7_DIV0242</strain>
    </source>
</reference>
<evidence type="ECO:0000313" key="3">
    <source>
        <dbReference type="Proteomes" id="UP000195141"/>
    </source>
</evidence>
<reference evidence="2" key="2">
    <citation type="submission" date="2017-05" db="EMBL/GenBank/DDBJ databases">
        <authorList>
            <consortium name="The Broad Institute Genomics Platform"/>
            <consortium name="The Broad Institute Genomic Center for Infectious Diseases"/>
            <person name="Earl A."/>
            <person name="Manson A."/>
            <person name="Schwartman J."/>
            <person name="Gilmore M."/>
            <person name="Abouelleil A."/>
            <person name="Cao P."/>
            <person name="Chapman S."/>
            <person name="Cusick C."/>
            <person name="Shea T."/>
            <person name="Young S."/>
            <person name="Neafsey D."/>
            <person name="Nusbaum C."/>
            <person name="Birren B."/>
        </authorList>
    </citation>
    <scope>NUCLEOTIDE SEQUENCE</scope>
    <source>
        <strain evidence="2">9E7_DIV0242</strain>
    </source>
</reference>
<sequence length="93" mass="10809">MNYNERCYLIRDKKKDGYLGEDVVGGVEEKVCCYQGTLTQNEQIGFFGSFKQSAFKLHIQGKYEDFSKIKYQGIERSIVARKYHRNSTVVIVN</sequence>
<protein>
    <submittedName>
        <fullName evidence="1">Uncharacterized protein</fullName>
    </submittedName>
</protein>
<organism evidence="1">
    <name type="scientific">Candidatus Enterococcus clewellii</name>
    <dbReference type="NCBI Taxonomy" id="1834193"/>
    <lineage>
        <taxon>Bacteria</taxon>
        <taxon>Bacillati</taxon>
        <taxon>Bacillota</taxon>
        <taxon>Bacilli</taxon>
        <taxon>Lactobacillales</taxon>
        <taxon>Enterococcaceae</taxon>
        <taxon>Enterococcus</taxon>
    </lineage>
</organism>
<accession>A0A242K359</accession>